<dbReference type="InterPro" id="IPR039932">
    <property type="entry name" value="Spink4-like"/>
</dbReference>
<dbReference type="PROSITE" id="PS51465">
    <property type="entry name" value="KAZAL_2"/>
    <property type="match status" value="1"/>
</dbReference>
<dbReference type="AlphaFoldDB" id="A0A9N8KXV3"/>
<reference evidence="3" key="1">
    <citation type="submission" date="2021-12" db="EMBL/GenBank/DDBJ databases">
        <authorList>
            <person name="King R."/>
        </authorList>
    </citation>
    <scope>NUCLEOTIDE SEQUENCE</scope>
</reference>
<dbReference type="Pfam" id="PF00050">
    <property type="entry name" value="Kazal_1"/>
    <property type="match status" value="1"/>
</dbReference>
<dbReference type="Gene3D" id="3.30.60.30">
    <property type="match status" value="1"/>
</dbReference>
<dbReference type="PANTHER" id="PTHR21179">
    <property type="entry name" value="SERINE-TYPE ENDOPEPTIDASE INHIBITOR"/>
    <property type="match status" value="1"/>
</dbReference>
<dbReference type="Proteomes" id="UP001154114">
    <property type="component" value="Chromosome 15"/>
</dbReference>
<dbReference type="EMBL" id="LR824018">
    <property type="protein sequence ID" value="CAD0201860.1"/>
    <property type="molecule type" value="Genomic_DNA"/>
</dbReference>
<keyword evidence="1" id="KW-0732">Signal</keyword>
<feature type="signal peptide" evidence="1">
    <location>
        <begin position="1"/>
        <end position="19"/>
    </location>
</feature>
<evidence type="ECO:0000256" key="1">
    <source>
        <dbReference type="SAM" id="SignalP"/>
    </source>
</evidence>
<dbReference type="GO" id="GO:0004867">
    <property type="term" value="F:serine-type endopeptidase inhibitor activity"/>
    <property type="evidence" value="ECO:0007669"/>
    <property type="project" value="InterPro"/>
</dbReference>
<feature type="domain" description="Kazal-like" evidence="2">
    <location>
        <begin position="39"/>
        <end position="92"/>
    </location>
</feature>
<proteinExistence type="predicted"/>
<evidence type="ECO:0000313" key="4">
    <source>
        <dbReference type="Proteomes" id="UP001154114"/>
    </source>
</evidence>
<evidence type="ECO:0000313" key="3">
    <source>
        <dbReference type="EMBL" id="CAD0201860.1"/>
    </source>
</evidence>
<sequence length="101" mass="10571">MDKLHVLFVIALFSCAAFGQNAQTIENGEDLEDRASTMAPAVRSCIAGCPVTSEYNPVCGTDRVTYTNPGRLSCAQMCGVNVSLLRTSPCPTAQAAAAATK</sequence>
<dbReference type="PROSITE" id="PS51257">
    <property type="entry name" value="PROKAR_LIPOPROTEIN"/>
    <property type="match status" value="1"/>
</dbReference>
<dbReference type="SUPFAM" id="SSF100895">
    <property type="entry name" value="Kazal-type serine protease inhibitors"/>
    <property type="match status" value="1"/>
</dbReference>
<accession>A0A9N8KXV3</accession>
<dbReference type="InterPro" id="IPR036058">
    <property type="entry name" value="Kazal_dom_sf"/>
</dbReference>
<dbReference type="InterPro" id="IPR002350">
    <property type="entry name" value="Kazal_dom"/>
</dbReference>
<protein>
    <recommendedName>
        <fullName evidence="2">Kazal-like domain-containing protein</fullName>
    </recommendedName>
</protein>
<organism evidence="3 4">
    <name type="scientific">Chrysodeixis includens</name>
    <name type="common">Soybean looper</name>
    <name type="synonym">Pseudoplusia includens</name>
    <dbReference type="NCBI Taxonomy" id="689277"/>
    <lineage>
        <taxon>Eukaryota</taxon>
        <taxon>Metazoa</taxon>
        <taxon>Ecdysozoa</taxon>
        <taxon>Arthropoda</taxon>
        <taxon>Hexapoda</taxon>
        <taxon>Insecta</taxon>
        <taxon>Pterygota</taxon>
        <taxon>Neoptera</taxon>
        <taxon>Endopterygota</taxon>
        <taxon>Lepidoptera</taxon>
        <taxon>Glossata</taxon>
        <taxon>Ditrysia</taxon>
        <taxon>Noctuoidea</taxon>
        <taxon>Noctuidae</taxon>
        <taxon>Plusiinae</taxon>
        <taxon>Chrysodeixis</taxon>
    </lineage>
</organism>
<feature type="chain" id="PRO_5040142365" description="Kazal-like domain-containing protein" evidence="1">
    <location>
        <begin position="20"/>
        <end position="101"/>
    </location>
</feature>
<evidence type="ECO:0000259" key="2">
    <source>
        <dbReference type="PROSITE" id="PS51465"/>
    </source>
</evidence>
<name>A0A9N8KXV3_CHRIL</name>
<gene>
    <name evidence="3" type="ORF">CINC_LOCUS3529</name>
</gene>
<dbReference type="PANTHER" id="PTHR21179:SF1">
    <property type="entry name" value="KAZ1-TYPE SERINE PROTEASE INHIBITOR-LIKE PROTEIN TYPE EPSILON-RELATED"/>
    <property type="match status" value="1"/>
</dbReference>
<dbReference type="OrthoDB" id="6513408at2759"/>
<dbReference type="SMART" id="SM00280">
    <property type="entry name" value="KAZAL"/>
    <property type="match status" value="1"/>
</dbReference>
<keyword evidence="4" id="KW-1185">Reference proteome</keyword>